<dbReference type="Pfam" id="PF07883">
    <property type="entry name" value="Cupin_2"/>
    <property type="match status" value="1"/>
</dbReference>
<protein>
    <recommendedName>
        <fullName evidence="1">Cupin type-2 domain-containing protein</fullName>
    </recommendedName>
</protein>
<gene>
    <name evidence="2" type="ORF">CCR94_19785</name>
</gene>
<keyword evidence="3" id="KW-1185">Reference proteome</keyword>
<dbReference type="AlphaFoldDB" id="A0A2S6MYM4"/>
<dbReference type="PANTHER" id="PTHR38599:SF1">
    <property type="entry name" value="CUPIN DOMAIN PROTEIN (AFU_ORTHOLOGUE AFUA_3G13620)"/>
    <property type="match status" value="1"/>
</dbReference>
<dbReference type="OrthoDB" id="9793521at2"/>
<name>A0A2S6MYM4_9HYPH</name>
<dbReference type="PANTHER" id="PTHR38599">
    <property type="entry name" value="CUPIN DOMAIN PROTEIN (AFU_ORTHOLOGUE AFUA_3G13620)"/>
    <property type="match status" value="1"/>
</dbReference>
<evidence type="ECO:0000313" key="3">
    <source>
        <dbReference type="Proteomes" id="UP000239089"/>
    </source>
</evidence>
<dbReference type="InterPro" id="IPR014710">
    <property type="entry name" value="RmlC-like_jellyroll"/>
</dbReference>
<dbReference type="Proteomes" id="UP000239089">
    <property type="component" value="Unassembled WGS sequence"/>
</dbReference>
<dbReference type="RefSeq" id="WP_104509557.1">
    <property type="nucleotide sequence ID" value="NZ_JACIGC010000001.1"/>
</dbReference>
<evidence type="ECO:0000259" key="1">
    <source>
        <dbReference type="Pfam" id="PF07883"/>
    </source>
</evidence>
<evidence type="ECO:0000313" key="2">
    <source>
        <dbReference type="EMBL" id="PPQ27474.1"/>
    </source>
</evidence>
<dbReference type="SUPFAM" id="SSF51182">
    <property type="entry name" value="RmlC-like cupins"/>
    <property type="match status" value="1"/>
</dbReference>
<dbReference type="EMBL" id="NHSJ01000123">
    <property type="protein sequence ID" value="PPQ27474.1"/>
    <property type="molecule type" value="Genomic_DNA"/>
</dbReference>
<comment type="caution">
    <text evidence="2">The sequence shown here is derived from an EMBL/GenBank/DDBJ whole genome shotgun (WGS) entry which is preliminary data.</text>
</comment>
<dbReference type="InterPro" id="IPR011051">
    <property type="entry name" value="RmlC_Cupin_sf"/>
</dbReference>
<sequence length="144" mass="15043">MLTRRGLTQCALCASASFAAGFSATSGLILPARAEAPGAPSGIRRAILRRGEGPSPDTETVLAEALVEPNALVPRHIHPGIESGYIVEGAAILELDGAQPLPMRAGDGVLIAARRPHLLRNGDKPTRIISTYILEKGQPIAIPL</sequence>
<proteinExistence type="predicted"/>
<dbReference type="CDD" id="cd02235">
    <property type="entry name" value="cupin_BLL4011-like"/>
    <property type="match status" value="1"/>
</dbReference>
<organism evidence="2 3">
    <name type="scientific">Rhodoblastus sphagnicola</name>
    <dbReference type="NCBI Taxonomy" id="333368"/>
    <lineage>
        <taxon>Bacteria</taxon>
        <taxon>Pseudomonadati</taxon>
        <taxon>Pseudomonadota</taxon>
        <taxon>Alphaproteobacteria</taxon>
        <taxon>Hyphomicrobiales</taxon>
        <taxon>Rhodoblastaceae</taxon>
        <taxon>Rhodoblastus</taxon>
    </lineage>
</organism>
<reference evidence="2 3" key="1">
    <citation type="journal article" date="2018" name="Arch. Microbiol.">
        <title>New insights into the metabolic potential of the phototrophic purple bacterium Rhodopila globiformis DSM 161(T) from its draft genome sequence and evidence for a vanadium-dependent nitrogenase.</title>
        <authorList>
            <person name="Imhoff J.F."/>
            <person name="Rahn T."/>
            <person name="Kunzel S."/>
            <person name="Neulinger S.C."/>
        </authorList>
    </citation>
    <scope>NUCLEOTIDE SEQUENCE [LARGE SCALE GENOMIC DNA]</scope>
    <source>
        <strain evidence="2 3">DSM 16996</strain>
    </source>
</reference>
<dbReference type="InterPro" id="IPR013096">
    <property type="entry name" value="Cupin_2"/>
</dbReference>
<feature type="domain" description="Cupin type-2" evidence="1">
    <location>
        <begin position="66"/>
        <end position="131"/>
    </location>
</feature>
<accession>A0A2S6MYM4</accession>
<dbReference type="Gene3D" id="2.60.120.10">
    <property type="entry name" value="Jelly Rolls"/>
    <property type="match status" value="1"/>
</dbReference>